<keyword evidence="5" id="KW-0680">Restriction system</keyword>
<evidence type="ECO:0000256" key="5">
    <source>
        <dbReference type="ARBA" id="ARBA00022747"/>
    </source>
</evidence>
<dbReference type="Pfam" id="PF12950">
    <property type="entry name" value="TaqI_C"/>
    <property type="match status" value="1"/>
</dbReference>
<sequence length="1236" mass="139055">MANQLRLDAGQPHANQRLFTNRYLNVTLPRRAAWIDAGAEVAPVFAAVRQIFGAYSPSPNEAQTEHALVRPILAALGHTFELQASLKTPYGTKQPDYLFYHDAAALESNKGLILAREQLGAVFAVGDAKGWDRPLDRSIKGTLDAISKVPTEQIAFYMRHSGVPWGILTNGRRWRLYHKDTVERQDQYYEVDLKALVDAGKQEDFMYFYAFFRRAAFEPLGPLALATMLQESSDYARGVSENLRLQVFDALRHVAQGFLDYPDNQLEPEPKTLHTVYHHSLIILYRLLFILYAEARGLLPLHQNRLYREHYSLYKLVRLTALHLDNDGHLLPTSSRTWAWLHDLFAYVNAGEPKLTVALFDGGLFDVQHNRFVATHVVGDAQLQLALDKLARIGKEYIDYRDLAERHLGTIYEGLLEYHLRAIEPTGDGFTIDLFNAKGERQRTGSYYTPDFVVQYILEQTLQPILEAAVAGKPGAEAQLEAVLALNCLDPAMGSGHFLVAAVEYIAGYLVKLGVTPPAEAGDEADLLYWKRQVAQRCIYGVDINPLAVDLAKLSLWLATAAKGRPLSFLDHHLRCGNALVGRRVTDPELLVQQTKQAAAPEQSSMLTDAGFAGAMRSAVGTMGLIVTSASRTFDDVKDQERLYEQIRHDLVEQYALHATLRTAAGFEQELGPGVYESLYLYAQQRNSGTVKRDATLDTLLAQAEALAAEHRFFHWDLEFPEIFFDHHGRPLGEQAGFDLIFGNPPYVRHEQFGPLKPYLAVAYAATYSGTADLSTYFLNQGVQLLANAKQLSYITSGTFQKLASAASLRAWLTSTTTLQELVHFGEHQIFRDATTYPIIITLCKALPPASATVRVRQADSSTSIATKLEQDCALPTGASAWVFVNGRLRNVLEGWSGSQPLLTHLDGAIYRGVTTGFNRAFVINEEVYKSLVYADQNSSNIIKPFVRGAHLHAWYREDSGLYLIFARRGIDIIDYPAISQYLSQFYEQLMPQPKDWDSSIPWEGRKAGNYKWFEIQDSVDYCSVFERPRIHSTKITLHPCFSLNEATCYAANTSYVLPLVSVEAGWYLLGLLNSRVSEWYGRTTSSPKANGYYELQPEALGRFPIPDAPVAQREALATLARQLAQTAQMRYRLQQRTLWRISADLGGPGVKLNQRLKAWWHLDFAALRTELRKCFKRDIPLKERDEWEAWFHDQHSTHTTQTAAIVAAEQALNEQVYQLFDLSSSEVALIEARSR</sequence>
<dbReference type="Gene3D" id="3.40.50.150">
    <property type="entry name" value="Vaccinia Virus protein VP39"/>
    <property type="match status" value="2"/>
</dbReference>
<evidence type="ECO:0000256" key="1">
    <source>
        <dbReference type="ARBA" id="ARBA00011900"/>
    </source>
</evidence>
<dbReference type="AlphaFoldDB" id="A0A2A6RKN5"/>
<dbReference type="Pfam" id="PF07669">
    <property type="entry name" value="Eco57I"/>
    <property type="match status" value="1"/>
</dbReference>
<evidence type="ECO:0000256" key="7">
    <source>
        <dbReference type="ARBA" id="ARBA00047942"/>
    </source>
</evidence>
<dbReference type="InterPro" id="IPR025931">
    <property type="entry name" value="TaqI_C"/>
</dbReference>
<dbReference type="GO" id="GO:0009007">
    <property type="term" value="F:site-specific DNA-methyltransferase (adenine-specific) activity"/>
    <property type="evidence" value="ECO:0007669"/>
    <property type="project" value="UniProtKB-EC"/>
</dbReference>
<keyword evidence="11" id="KW-1185">Reference proteome</keyword>
<protein>
    <recommendedName>
        <fullName evidence="1">site-specific DNA-methyltransferase (adenine-specific)</fullName>
        <ecNumber evidence="1">2.1.1.72</ecNumber>
    </recommendedName>
</protein>
<accession>A0A2A6RKN5</accession>
<proteinExistence type="predicted"/>
<comment type="catalytic activity">
    <reaction evidence="7">
        <text>a 2'-deoxyadenosine in DNA + S-adenosyl-L-methionine = an N(6)-methyl-2'-deoxyadenosine in DNA + S-adenosyl-L-homocysteine + H(+)</text>
        <dbReference type="Rhea" id="RHEA:15197"/>
        <dbReference type="Rhea" id="RHEA-COMP:12418"/>
        <dbReference type="Rhea" id="RHEA-COMP:12419"/>
        <dbReference type="ChEBI" id="CHEBI:15378"/>
        <dbReference type="ChEBI" id="CHEBI:57856"/>
        <dbReference type="ChEBI" id="CHEBI:59789"/>
        <dbReference type="ChEBI" id="CHEBI:90615"/>
        <dbReference type="ChEBI" id="CHEBI:90616"/>
        <dbReference type="EC" id="2.1.1.72"/>
    </reaction>
</comment>
<evidence type="ECO:0000256" key="3">
    <source>
        <dbReference type="ARBA" id="ARBA00022679"/>
    </source>
</evidence>
<dbReference type="Proteomes" id="UP000220527">
    <property type="component" value="Unassembled WGS sequence"/>
</dbReference>
<feature type="domain" description="TaqI-like C-terminal specificity" evidence="9">
    <location>
        <begin position="1023"/>
        <end position="1106"/>
    </location>
</feature>
<gene>
    <name evidence="10" type="ORF">CJ255_07780</name>
</gene>
<keyword evidence="2" id="KW-0489">Methyltransferase</keyword>
<evidence type="ECO:0000256" key="4">
    <source>
        <dbReference type="ARBA" id="ARBA00022691"/>
    </source>
</evidence>
<dbReference type="InterPro" id="IPR011639">
    <property type="entry name" value="MethylTrfase_TaqI-like_dom"/>
</dbReference>
<dbReference type="EC" id="2.1.1.72" evidence="1"/>
<dbReference type="PRINTS" id="PR00507">
    <property type="entry name" value="N12N6MTFRASE"/>
</dbReference>
<dbReference type="GO" id="GO:0003677">
    <property type="term" value="F:DNA binding"/>
    <property type="evidence" value="ECO:0007669"/>
    <property type="project" value="UniProtKB-KW"/>
</dbReference>
<dbReference type="InterPro" id="IPR050953">
    <property type="entry name" value="N4_N6_ade-DNA_methylase"/>
</dbReference>
<dbReference type="OrthoDB" id="9815272at2"/>
<dbReference type="GO" id="GO:0032259">
    <property type="term" value="P:methylation"/>
    <property type="evidence" value="ECO:0007669"/>
    <property type="project" value="UniProtKB-KW"/>
</dbReference>
<dbReference type="REBASE" id="279116">
    <property type="entry name" value="Cba153FORF7780P"/>
</dbReference>
<name>A0A2A6RKN5_9CHLR</name>
<evidence type="ECO:0000313" key="11">
    <source>
        <dbReference type="Proteomes" id="UP000220527"/>
    </source>
</evidence>
<dbReference type="RefSeq" id="WP_097643520.1">
    <property type="nucleotide sequence ID" value="NZ_NQWI01000025.1"/>
</dbReference>
<evidence type="ECO:0000256" key="2">
    <source>
        <dbReference type="ARBA" id="ARBA00022603"/>
    </source>
</evidence>
<dbReference type="SUPFAM" id="SSF53335">
    <property type="entry name" value="S-adenosyl-L-methionine-dependent methyltransferases"/>
    <property type="match status" value="1"/>
</dbReference>
<comment type="caution">
    <text evidence="10">The sequence shown here is derived from an EMBL/GenBank/DDBJ whole genome shotgun (WGS) entry which is preliminary data.</text>
</comment>
<evidence type="ECO:0000259" key="8">
    <source>
        <dbReference type="Pfam" id="PF07669"/>
    </source>
</evidence>
<reference evidence="11" key="1">
    <citation type="submission" date="2017-08" db="EMBL/GenBank/DDBJ databases">
        <authorList>
            <person name="Grouzdev D.S."/>
            <person name="Gaisin V.A."/>
            <person name="Rysina M.S."/>
            <person name="Gorlenko V.M."/>
        </authorList>
    </citation>
    <scope>NUCLEOTIDE SEQUENCE [LARGE SCALE GENOMIC DNA]</scope>
    <source>
        <strain evidence="11">Kir15-3F</strain>
    </source>
</reference>
<dbReference type="PANTHER" id="PTHR33841">
    <property type="entry name" value="DNA METHYLTRANSFERASE YEEA-RELATED"/>
    <property type="match status" value="1"/>
</dbReference>
<evidence type="ECO:0000313" key="10">
    <source>
        <dbReference type="EMBL" id="PDW03637.1"/>
    </source>
</evidence>
<feature type="domain" description="Type II methyltransferase M.TaqI-like" evidence="8">
    <location>
        <begin position="538"/>
        <end position="831"/>
    </location>
</feature>
<dbReference type="PANTHER" id="PTHR33841:SF1">
    <property type="entry name" value="DNA METHYLTRANSFERASE A"/>
    <property type="match status" value="1"/>
</dbReference>
<organism evidence="10 11">
    <name type="scientific">Candidatus Viridilinea mediisalina</name>
    <dbReference type="NCBI Taxonomy" id="2024553"/>
    <lineage>
        <taxon>Bacteria</taxon>
        <taxon>Bacillati</taxon>
        <taxon>Chloroflexota</taxon>
        <taxon>Chloroflexia</taxon>
        <taxon>Chloroflexales</taxon>
        <taxon>Chloroflexineae</taxon>
        <taxon>Oscillochloridaceae</taxon>
        <taxon>Candidatus Viridilinea</taxon>
    </lineage>
</organism>
<keyword evidence="3" id="KW-0808">Transferase</keyword>
<dbReference type="InterPro" id="IPR029063">
    <property type="entry name" value="SAM-dependent_MTases_sf"/>
</dbReference>
<keyword evidence="6" id="KW-0238">DNA-binding</keyword>
<dbReference type="EMBL" id="NQWI01000025">
    <property type="protein sequence ID" value="PDW03637.1"/>
    <property type="molecule type" value="Genomic_DNA"/>
</dbReference>
<dbReference type="PROSITE" id="PS00092">
    <property type="entry name" value="N6_MTASE"/>
    <property type="match status" value="1"/>
</dbReference>
<evidence type="ECO:0000256" key="6">
    <source>
        <dbReference type="ARBA" id="ARBA00023125"/>
    </source>
</evidence>
<keyword evidence="4" id="KW-0949">S-adenosyl-L-methionine</keyword>
<dbReference type="InterPro" id="IPR002052">
    <property type="entry name" value="DNA_methylase_N6_adenine_CS"/>
</dbReference>
<dbReference type="GO" id="GO:0009307">
    <property type="term" value="P:DNA restriction-modification system"/>
    <property type="evidence" value="ECO:0007669"/>
    <property type="project" value="UniProtKB-KW"/>
</dbReference>
<evidence type="ECO:0000259" key="9">
    <source>
        <dbReference type="Pfam" id="PF12950"/>
    </source>
</evidence>